<accession>A0AAX4ICM5</accession>
<evidence type="ECO:0000313" key="1">
    <source>
        <dbReference type="EMBL" id="WQF81014.1"/>
    </source>
</evidence>
<organism evidence="1 2">
    <name type="scientific">Colletotrichum destructivum</name>
    <dbReference type="NCBI Taxonomy" id="34406"/>
    <lineage>
        <taxon>Eukaryota</taxon>
        <taxon>Fungi</taxon>
        <taxon>Dikarya</taxon>
        <taxon>Ascomycota</taxon>
        <taxon>Pezizomycotina</taxon>
        <taxon>Sordariomycetes</taxon>
        <taxon>Hypocreomycetidae</taxon>
        <taxon>Glomerellales</taxon>
        <taxon>Glomerellaceae</taxon>
        <taxon>Colletotrichum</taxon>
        <taxon>Colletotrichum destructivum species complex</taxon>
    </lineage>
</organism>
<protein>
    <submittedName>
        <fullName evidence="1">Uncharacterized protein</fullName>
    </submittedName>
</protein>
<name>A0AAX4ICM5_9PEZI</name>
<evidence type="ECO:0000313" key="2">
    <source>
        <dbReference type="Proteomes" id="UP001322277"/>
    </source>
</evidence>
<dbReference type="EMBL" id="CP137308">
    <property type="protein sequence ID" value="WQF81014.1"/>
    <property type="molecule type" value="Genomic_DNA"/>
</dbReference>
<proteinExistence type="predicted"/>
<dbReference type="Proteomes" id="UP001322277">
    <property type="component" value="Chromosome 4"/>
</dbReference>
<sequence>MALACVSGRCGLCGFKFDCPDWILVSRLHSPHLSAICLLTYVYVVKDDGQQQSRMMYFELTVWHEQGATFKTCGSKCSHSGGRAKGYHAKCANHVPSTSLAVLLKALAYQHEPLPFEIARRIRWICLQYASRAPELRFQIARHLLQGPTLHRYAAECTQTLLKYQRSGSSRICLSAEIWARFIHFEGGRYISSLRNSRDDDHTESIFTPDLTQSIDSVFIAENYLGVTQILFCSSFQAPSIKARDGLWWRVIRLCDHDQTLITQTDVSACSLIMYRINELQGFKLRTIALDNEETESRANHPLWSVPALGPVRSVQLGRGPPPAKLSMLVCNEPDVIAYSALWNLGIMSLHAHTTGGDLAPYNRHEEGIWVYFPLEKGEKISEIWHLSQWLEGSALIFKTTHGRLAIFGPRFIPRTKPLPQSTLLDLPHQERGSRIFYEHSPIGVRNLAFETAKPVPPSHSITLNQPLSQHPEAAFSKPYFYSAASLDCVDTIVPCQRYIDGRRHIIGLLLKFPEGRQSCVGQIRLDSLGNPIQAYSHQNLWIGFSLVHRRLFVSALTLSEPNLTEGLSWLKVQLHGTLEWWFSSTQCQLHHMGKSSPEPRRYSCHTQSG</sequence>
<dbReference type="RefSeq" id="XP_062778238.1">
    <property type="nucleotide sequence ID" value="XM_062922187.1"/>
</dbReference>
<dbReference type="KEGG" id="cdet:87942531"/>
<keyword evidence="2" id="KW-1185">Reference proteome</keyword>
<dbReference type="GeneID" id="87942531"/>
<reference evidence="2" key="1">
    <citation type="journal article" date="2023" name="bioRxiv">
        <title>Complete genome of the Medicago anthracnose fungus, Colletotrichum destructivum, reveals a mini-chromosome-like region within a core chromosome.</title>
        <authorList>
            <person name="Lapalu N."/>
            <person name="Simon A."/>
            <person name="Lu A."/>
            <person name="Plaumann P.-L."/>
            <person name="Amselem J."/>
            <person name="Pigne S."/>
            <person name="Auger A."/>
            <person name="Koch C."/>
            <person name="Dallery J.-F."/>
            <person name="O'Connell R.J."/>
        </authorList>
    </citation>
    <scope>NUCLEOTIDE SEQUENCE [LARGE SCALE GENOMIC DNA]</scope>
    <source>
        <strain evidence="2">CBS 520.97</strain>
    </source>
</reference>
<gene>
    <name evidence="1" type="ORF">CDEST_06028</name>
</gene>
<dbReference type="AlphaFoldDB" id="A0AAX4ICM5"/>